<accession>A0AAN6XTW1</accession>
<reference evidence="2" key="2">
    <citation type="submission" date="2023-05" db="EMBL/GenBank/DDBJ databases">
        <authorList>
            <consortium name="Lawrence Berkeley National Laboratory"/>
            <person name="Steindorff A."/>
            <person name="Hensen N."/>
            <person name="Bonometti L."/>
            <person name="Westerberg I."/>
            <person name="Brannstrom I.O."/>
            <person name="Guillou S."/>
            <person name="Cros-Aarteil S."/>
            <person name="Calhoun S."/>
            <person name="Haridas S."/>
            <person name="Kuo A."/>
            <person name="Mondo S."/>
            <person name="Pangilinan J."/>
            <person name="Riley R."/>
            <person name="Labutti K."/>
            <person name="Andreopoulos B."/>
            <person name="Lipzen A."/>
            <person name="Chen C."/>
            <person name="Yanf M."/>
            <person name="Daum C."/>
            <person name="Ng V."/>
            <person name="Clum A."/>
            <person name="Ohm R."/>
            <person name="Martin F."/>
            <person name="Silar P."/>
            <person name="Natvig D."/>
            <person name="Lalanne C."/>
            <person name="Gautier V."/>
            <person name="Ament-Velasquez S.L."/>
            <person name="Kruys A."/>
            <person name="Hutchinson M.I."/>
            <person name="Powell A.J."/>
            <person name="Barry K."/>
            <person name="Miller A.N."/>
            <person name="Grigoriev I.V."/>
            <person name="Debuchy R."/>
            <person name="Gladieux P."/>
            <person name="Thoren M.H."/>
            <person name="Johannesson H."/>
        </authorList>
    </citation>
    <scope>NUCLEOTIDE SEQUENCE</scope>
    <source>
        <strain evidence="2">PSN293</strain>
    </source>
</reference>
<protein>
    <submittedName>
        <fullName evidence="2">Uncharacterized protein</fullName>
    </submittedName>
</protein>
<feature type="compositionally biased region" description="Basic and acidic residues" evidence="1">
    <location>
        <begin position="21"/>
        <end position="31"/>
    </location>
</feature>
<dbReference type="AlphaFoldDB" id="A0AAN6XTW1"/>
<evidence type="ECO:0000256" key="1">
    <source>
        <dbReference type="SAM" id="MobiDB-lite"/>
    </source>
</evidence>
<feature type="non-terminal residue" evidence="2">
    <location>
        <position position="1"/>
    </location>
</feature>
<sequence length="494" mass="55647">RPHTLSPPPPPEQPGIVETDGGARDKSDSPHHSSKSGGYASSNLAGNTTIQQLPRDPAFLATIFIQAVRNAAVTCRQLSSHAQRALFRHLERPRQDAGWSPRSIQSLVTTLAKRPQLRKLVRSIDHLDPGWQHIAHPPAPPAWAQFCMEVIERAGCPVDPKWVLTLIPDGIEWSSYKGHYFYWVILLLYYTRKTLTRARLQLVDLLKPCSRGFQIMRDHWLSRFDTTDYILSKYLTPCIALQTVIIACFYRDDDDDFFYQNRTWMDQDSIYVTRDQKLTWVDQDSIYVTRDRGSGPQYLCPGLVPVDIETYPDVHPIATEQLSYDREKLSSEKIKVHTRIARQVLSALTESPASATLERIYLGICIYANAKLGLHEEPLGPSTHFTRWRNMRTSILGDIFSAPNKLQILSLVGVDTVASANFVVLWQDLVNALAVGKGSSGSGSFLEHHQQWHFQSLARLELVAGSLTPHLVALGDEPYLGMCKRAGVERSASQ</sequence>
<evidence type="ECO:0000313" key="3">
    <source>
        <dbReference type="Proteomes" id="UP001301769"/>
    </source>
</evidence>
<dbReference type="Proteomes" id="UP001301769">
    <property type="component" value="Unassembled WGS sequence"/>
</dbReference>
<proteinExistence type="predicted"/>
<feature type="compositionally biased region" description="Pro residues" evidence="1">
    <location>
        <begin position="1"/>
        <end position="13"/>
    </location>
</feature>
<comment type="caution">
    <text evidence="2">The sequence shown here is derived from an EMBL/GenBank/DDBJ whole genome shotgun (WGS) entry which is preliminary data.</text>
</comment>
<evidence type="ECO:0000313" key="2">
    <source>
        <dbReference type="EMBL" id="KAK4206505.1"/>
    </source>
</evidence>
<gene>
    <name evidence="2" type="ORF">QBC37DRAFT_407063</name>
</gene>
<dbReference type="EMBL" id="MU858397">
    <property type="protein sequence ID" value="KAK4206505.1"/>
    <property type="molecule type" value="Genomic_DNA"/>
</dbReference>
<name>A0AAN6XTW1_9PEZI</name>
<feature type="region of interest" description="Disordered" evidence="1">
    <location>
        <begin position="1"/>
        <end position="43"/>
    </location>
</feature>
<reference evidence="2" key="1">
    <citation type="journal article" date="2023" name="Mol. Phylogenet. Evol.">
        <title>Genome-scale phylogeny and comparative genomics of the fungal order Sordariales.</title>
        <authorList>
            <person name="Hensen N."/>
            <person name="Bonometti L."/>
            <person name="Westerberg I."/>
            <person name="Brannstrom I.O."/>
            <person name="Guillou S."/>
            <person name="Cros-Aarteil S."/>
            <person name="Calhoun S."/>
            <person name="Haridas S."/>
            <person name="Kuo A."/>
            <person name="Mondo S."/>
            <person name="Pangilinan J."/>
            <person name="Riley R."/>
            <person name="LaButti K."/>
            <person name="Andreopoulos B."/>
            <person name="Lipzen A."/>
            <person name="Chen C."/>
            <person name="Yan M."/>
            <person name="Daum C."/>
            <person name="Ng V."/>
            <person name="Clum A."/>
            <person name="Steindorff A."/>
            <person name="Ohm R.A."/>
            <person name="Martin F."/>
            <person name="Silar P."/>
            <person name="Natvig D.O."/>
            <person name="Lalanne C."/>
            <person name="Gautier V."/>
            <person name="Ament-Velasquez S.L."/>
            <person name="Kruys A."/>
            <person name="Hutchinson M.I."/>
            <person name="Powell A.J."/>
            <person name="Barry K."/>
            <person name="Miller A.N."/>
            <person name="Grigoriev I.V."/>
            <person name="Debuchy R."/>
            <person name="Gladieux P."/>
            <person name="Hiltunen Thoren M."/>
            <person name="Johannesson H."/>
        </authorList>
    </citation>
    <scope>NUCLEOTIDE SEQUENCE</scope>
    <source>
        <strain evidence="2">PSN293</strain>
    </source>
</reference>
<keyword evidence="3" id="KW-1185">Reference proteome</keyword>
<organism evidence="2 3">
    <name type="scientific">Rhypophila decipiens</name>
    <dbReference type="NCBI Taxonomy" id="261697"/>
    <lineage>
        <taxon>Eukaryota</taxon>
        <taxon>Fungi</taxon>
        <taxon>Dikarya</taxon>
        <taxon>Ascomycota</taxon>
        <taxon>Pezizomycotina</taxon>
        <taxon>Sordariomycetes</taxon>
        <taxon>Sordariomycetidae</taxon>
        <taxon>Sordariales</taxon>
        <taxon>Naviculisporaceae</taxon>
        <taxon>Rhypophila</taxon>
    </lineage>
</organism>